<dbReference type="KEGG" id="vg:14296526"/>
<sequence>MQRSYPRNRTGGVLMKEYFKKRLMQTSEPFDSATQAMDVAIAWGGAKYCEFTCVTADNRVISIWEYNDVEPDKPVFNGQQRILVPTFEEVV</sequence>
<organism evidence="1 2">
    <name type="scientific">Pseudomonas phage vB_PaeM_C2-10_Ab1</name>
    <dbReference type="NCBI Taxonomy" id="1231048"/>
    <lineage>
        <taxon>Viruses</taxon>
        <taxon>Duplodnaviria</taxon>
        <taxon>Heunggongvirae</taxon>
        <taxon>Uroviricota</taxon>
        <taxon>Caudoviricetes</taxon>
        <taxon>Vandenendeviridae</taxon>
        <taxon>Skurskavirinae</taxon>
        <taxon>Pakpunavirus</taxon>
        <taxon>Pakpunavirus CAb1</taxon>
    </lineage>
</organism>
<evidence type="ECO:0000313" key="2">
    <source>
        <dbReference type="Proteomes" id="UP000001234"/>
    </source>
</evidence>
<dbReference type="Proteomes" id="UP000001234">
    <property type="component" value="Segment"/>
</dbReference>
<reference evidence="1 2" key="1">
    <citation type="journal article" date="2013" name="PLoS ONE">
        <title>The Susceptibility of Pseudomonas aeruginosa Strains from Cystic Fibrosis Patients to Bacteriophages.</title>
        <authorList>
            <person name="Essoh C."/>
            <person name="Blouin Y."/>
            <person name="Loukou G."/>
            <person name="Cablanmian A."/>
            <person name="Lathro S."/>
            <person name="Kutter E."/>
            <person name="Thien H.V."/>
            <person name="Vergnaud G."/>
            <person name="Pourcel C."/>
        </authorList>
    </citation>
    <scope>NUCLEOTIDE SEQUENCE [LARGE SCALE GENOMIC DNA]</scope>
    <source>
        <strain evidence="1">VB_PaeM_C2-10_Ab1</strain>
    </source>
</reference>
<protein>
    <submittedName>
        <fullName evidence="1">Uncharacterized protein</fullName>
    </submittedName>
</protein>
<dbReference type="OrthoDB" id="19799at10239"/>
<name>K4RL31_9CAUD</name>
<dbReference type="EMBL" id="HE983845">
    <property type="protein sequence ID" value="CCM43664.1"/>
    <property type="molecule type" value="Genomic_DNA"/>
</dbReference>
<evidence type="ECO:0000313" key="1">
    <source>
        <dbReference type="EMBL" id="CCM43664.1"/>
    </source>
</evidence>
<dbReference type="RefSeq" id="YP_007236941.1">
    <property type="nucleotide sequence ID" value="NC_019918.1"/>
</dbReference>
<gene>
    <name evidence="1" type="ORF">BN405_2-10_Ab1_orf_120</name>
</gene>
<proteinExistence type="predicted"/>
<keyword evidence="2" id="KW-1185">Reference proteome</keyword>
<accession>K4RL31</accession>
<dbReference type="GeneID" id="14296526"/>